<keyword evidence="1" id="KW-0732">Signal</keyword>
<keyword evidence="3" id="KW-1185">Reference proteome</keyword>
<evidence type="ECO:0000313" key="2">
    <source>
        <dbReference type="EMBL" id="MCT2559669.1"/>
    </source>
</evidence>
<feature type="signal peptide" evidence="1">
    <location>
        <begin position="1"/>
        <end position="22"/>
    </location>
</feature>
<dbReference type="AlphaFoldDB" id="A0A9X3ALE6"/>
<reference evidence="2" key="1">
    <citation type="submission" date="2022-09" db="EMBL/GenBank/DDBJ databases">
        <title>The genome sequence of Tsuneonella sp. YG55.</title>
        <authorList>
            <person name="Liu Y."/>
        </authorList>
    </citation>
    <scope>NUCLEOTIDE SEQUENCE</scope>
    <source>
        <strain evidence="2">YG55</strain>
    </source>
</reference>
<name>A0A9X3ALE6_9SPHN</name>
<feature type="chain" id="PRO_5040867035" evidence="1">
    <location>
        <begin position="23"/>
        <end position="176"/>
    </location>
</feature>
<sequence>MRHFSVIAALLAAALLAGESPAQSPEAPDPVDALKECRAITRDADRLACLDRVSSAIVAAAERGDVHIVTQKDVEETRRGLFGFSLPKLKLFETDREDGREPFDTLQSEVASARRLDARTYVFKITDGGATWQIKEAPARFVGPKPGDRVVFKRAALGSYFIRINDQVGVKGRRID</sequence>
<proteinExistence type="predicted"/>
<dbReference type="EMBL" id="JAOAMV010000005">
    <property type="protein sequence ID" value="MCT2559669.1"/>
    <property type="molecule type" value="Genomic_DNA"/>
</dbReference>
<dbReference type="Proteomes" id="UP001142648">
    <property type="component" value="Unassembled WGS sequence"/>
</dbReference>
<organism evidence="2 3">
    <name type="scientific">Tsuneonella litorea</name>
    <dbReference type="NCBI Taxonomy" id="2976475"/>
    <lineage>
        <taxon>Bacteria</taxon>
        <taxon>Pseudomonadati</taxon>
        <taxon>Pseudomonadota</taxon>
        <taxon>Alphaproteobacteria</taxon>
        <taxon>Sphingomonadales</taxon>
        <taxon>Erythrobacteraceae</taxon>
        <taxon>Tsuneonella</taxon>
    </lineage>
</organism>
<gene>
    <name evidence="2" type="ORF">N0B51_11830</name>
</gene>
<comment type="caution">
    <text evidence="2">The sequence shown here is derived from an EMBL/GenBank/DDBJ whole genome shotgun (WGS) entry which is preliminary data.</text>
</comment>
<accession>A0A9X3ALE6</accession>
<evidence type="ECO:0000256" key="1">
    <source>
        <dbReference type="SAM" id="SignalP"/>
    </source>
</evidence>
<evidence type="ECO:0000313" key="3">
    <source>
        <dbReference type="Proteomes" id="UP001142648"/>
    </source>
</evidence>
<dbReference type="RefSeq" id="WP_259962574.1">
    <property type="nucleotide sequence ID" value="NZ_JAOAMV010000005.1"/>
</dbReference>
<protein>
    <submittedName>
        <fullName evidence="2">Uncharacterized protein</fullName>
    </submittedName>
</protein>